<sequence length="159" mass="17807">MAKGQVKTRRDHVKSTTKPYIVASQPTQKAASEKKLKDMTVGEILHSIVVETDRLNAQFQKDLESFQNANDLLSEQEAIAYGSSKQCEAVYSKSQKIPADSACHKWESLTFNYQTAKSNLAKSSVKRDTYIKTVEKVRIAAETLLQAIFVGPNKPISKW</sequence>
<comment type="caution">
    <text evidence="2">The sequence shown here is derived from an EMBL/GenBank/DDBJ whole genome shotgun (WGS) entry which is preliminary data.</text>
</comment>
<evidence type="ECO:0000256" key="1">
    <source>
        <dbReference type="SAM" id="MobiDB-lite"/>
    </source>
</evidence>
<accession>A0ABQ8F2M8</accession>
<name>A0ABQ8F2M8_9FUNG</name>
<feature type="region of interest" description="Disordered" evidence="1">
    <location>
        <begin position="1"/>
        <end position="26"/>
    </location>
</feature>
<organism evidence="2 3">
    <name type="scientific">Batrachochytrium salamandrivorans</name>
    <dbReference type="NCBI Taxonomy" id="1357716"/>
    <lineage>
        <taxon>Eukaryota</taxon>
        <taxon>Fungi</taxon>
        <taxon>Fungi incertae sedis</taxon>
        <taxon>Chytridiomycota</taxon>
        <taxon>Chytridiomycota incertae sedis</taxon>
        <taxon>Chytridiomycetes</taxon>
        <taxon>Rhizophydiales</taxon>
        <taxon>Rhizophydiales incertae sedis</taxon>
        <taxon>Batrachochytrium</taxon>
    </lineage>
</organism>
<dbReference type="Proteomes" id="UP001648503">
    <property type="component" value="Unassembled WGS sequence"/>
</dbReference>
<gene>
    <name evidence="2" type="ORF">BASA50_009036</name>
</gene>
<proteinExistence type="predicted"/>
<feature type="compositionally biased region" description="Basic residues" evidence="1">
    <location>
        <begin position="1"/>
        <end position="12"/>
    </location>
</feature>
<dbReference type="EMBL" id="JAFCIX010000418">
    <property type="protein sequence ID" value="KAH6591035.1"/>
    <property type="molecule type" value="Genomic_DNA"/>
</dbReference>
<keyword evidence="3" id="KW-1185">Reference proteome</keyword>
<evidence type="ECO:0000313" key="2">
    <source>
        <dbReference type="EMBL" id="KAH6591035.1"/>
    </source>
</evidence>
<protein>
    <submittedName>
        <fullName evidence="2">Uncharacterized protein</fullName>
    </submittedName>
</protein>
<evidence type="ECO:0000313" key="3">
    <source>
        <dbReference type="Proteomes" id="UP001648503"/>
    </source>
</evidence>
<reference evidence="2 3" key="1">
    <citation type="submission" date="2021-02" db="EMBL/GenBank/DDBJ databases">
        <title>Variation within the Batrachochytrium salamandrivorans European outbreak.</title>
        <authorList>
            <person name="Kelly M."/>
            <person name="Pasmans F."/>
            <person name="Shea T.P."/>
            <person name="Munoz J.F."/>
            <person name="Carranza S."/>
            <person name="Cuomo C.A."/>
            <person name="Martel A."/>
        </authorList>
    </citation>
    <scope>NUCLEOTIDE SEQUENCE [LARGE SCALE GENOMIC DNA]</scope>
    <source>
        <strain evidence="2 3">AMFP18/2</strain>
    </source>
</reference>